<dbReference type="GO" id="GO:0005524">
    <property type="term" value="F:ATP binding"/>
    <property type="evidence" value="ECO:0007669"/>
    <property type="project" value="UniProtKB-KW"/>
</dbReference>
<dbReference type="FunFam" id="3.40.50.300:FF:000474">
    <property type="entry name" value="Putative ABC transporter ATP-binding subunit"/>
    <property type="match status" value="1"/>
</dbReference>
<dbReference type="SMART" id="SM00382">
    <property type="entry name" value="AAA"/>
    <property type="match status" value="1"/>
</dbReference>
<evidence type="ECO:0000256" key="5">
    <source>
        <dbReference type="ARBA" id="ARBA00022840"/>
    </source>
</evidence>
<keyword evidence="5" id="KW-0067">ATP-binding</keyword>
<evidence type="ECO:0000256" key="2">
    <source>
        <dbReference type="ARBA" id="ARBA00022448"/>
    </source>
</evidence>
<evidence type="ECO:0000256" key="8">
    <source>
        <dbReference type="SAM" id="MobiDB-lite"/>
    </source>
</evidence>
<protein>
    <submittedName>
        <fullName evidence="10">ABC transporter family protein</fullName>
    </submittedName>
</protein>
<gene>
    <name evidence="10" type="ORF">BZL30_2208</name>
</gene>
<dbReference type="InterPro" id="IPR003439">
    <property type="entry name" value="ABC_transporter-like_ATP-bd"/>
</dbReference>
<evidence type="ECO:0000256" key="7">
    <source>
        <dbReference type="ARBA" id="ARBA00023136"/>
    </source>
</evidence>
<dbReference type="EMBL" id="MVBM01000002">
    <property type="protein sequence ID" value="OOK79419.1"/>
    <property type="molecule type" value="Genomic_DNA"/>
</dbReference>
<accession>A0A1V3XJQ2</accession>
<organism evidence="10 11">
    <name type="scientific">Mycobacterium kansasii</name>
    <dbReference type="NCBI Taxonomy" id="1768"/>
    <lineage>
        <taxon>Bacteria</taxon>
        <taxon>Bacillati</taxon>
        <taxon>Actinomycetota</taxon>
        <taxon>Actinomycetes</taxon>
        <taxon>Mycobacteriales</taxon>
        <taxon>Mycobacteriaceae</taxon>
        <taxon>Mycobacterium</taxon>
    </lineage>
</organism>
<comment type="caution">
    <text evidence="10">The sequence shown here is derived from an EMBL/GenBank/DDBJ whole genome shotgun (WGS) entry which is preliminary data.</text>
</comment>
<dbReference type="AlphaFoldDB" id="A0A1V3XJQ2"/>
<evidence type="ECO:0000259" key="9">
    <source>
        <dbReference type="PROSITE" id="PS50893"/>
    </source>
</evidence>
<dbReference type="PANTHER" id="PTHR48041:SF139">
    <property type="entry name" value="PROTEIN SCARLET"/>
    <property type="match status" value="1"/>
</dbReference>
<dbReference type="InterPro" id="IPR050352">
    <property type="entry name" value="ABCG_transporters"/>
</dbReference>
<proteinExistence type="predicted"/>
<evidence type="ECO:0000313" key="10">
    <source>
        <dbReference type="EMBL" id="OOK79419.1"/>
    </source>
</evidence>
<dbReference type="GO" id="GO:0016020">
    <property type="term" value="C:membrane"/>
    <property type="evidence" value="ECO:0007669"/>
    <property type="project" value="UniProtKB-SubCell"/>
</dbReference>
<evidence type="ECO:0000313" key="11">
    <source>
        <dbReference type="Proteomes" id="UP000189229"/>
    </source>
</evidence>
<reference evidence="10 11" key="1">
    <citation type="submission" date="2017-02" db="EMBL/GenBank/DDBJ databases">
        <title>Complete genome sequences of Mycobacterium kansasii strains isolated from rhesus macaques.</title>
        <authorList>
            <person name="Panda A."/>
            <person name="Nagaraj S."/>
            <person name="Zhao X."/>
            <person name="Tettelin H."/>
            <person name="Detolla L.J."/>
        </authorList>
    </citation>
    <scope>NUCLEOTIDE SEQUENCE [LARGE SCALE GENOMIC DNA]</scope>
    <source>
        <strain evidence="10 11">11-3813</strain>
    </source>
</reference>
<dbReference type="PROSITE" id="PS50893">
    <property type="entry name" value="ABC_TRANSPORTER_2"/>
    <property type="match status" value="1"/>
</dbReference>
<evidence type="ECO:0000256" key="3">
    <source>
        <dbReference type="ARBA" id="ARBA00022692"/>
    </source>
</evidence>
<sequence>MGAGRQQQRQRHLRQRHPDQPGAAGPSDIVGIGHQLLHLSGDRLVEYVDTGDISYEAANLRVVTNKGSKKSKVLLADVSFALPQRSLLAVVGPSGAGKSTLLGALTGFRPATSGSVRYDDRDLYDNYAELRHRIGFVPQDDILHTPLTVRRALNYAARLRFPHDVSAAERNQRIQEVLTELGLSTQADQRIDSLSGGQRKRTSVALELLTKPSLLFLDEPTSGLDPGYEKSVMQTLRSLADDGRSVVVVTHNIAHLNMCDRLLILAPGAGWPTSAHPSKP</sequence>
<keyword evidence="6" id="KW-1133">Transmembrane helix</keyword>
<dbReference type="SUPFAM" id="SSF52540">
    <property type="entry name" value="P-loop containing nucleoside triphosphate hydrolases"/>
    <property type="match status" value="1"/>
</dbReference>
<comment type="subcellular location">
    <subcellularLocation>
        <location evidence="1">Membrane</location>
        <topology evidence="1">Multi-pass membrane protein</topology>
    </subcellularLocation>
</comment>
<name>A0A1V3XJQ2_MYCKA</name>
<dbReference type="InterPro" id="IPR003593">
    <property type="entry name" value="AAA+_ATPase"/>
</dbReference>
<feature type="domain" description="ABC transporter" evidence="9">
    <location>
        <begin position="48"/>
        <end position="280"/>
    </location>
</feature>
<dbReference type="GO" id="GO:0042626">
    <property type="term" value="F:ATPase-coupled transmembrane transporter activity"/>
    <property type="evidence" value="ECO:0007669"/>
    <property type="project" value="TreeGrafter"/>
</dbReference>
<dbReference type="PANTHER" id="PTHR48041">
    <property type="entry name" value="ABC TRANSPORTER G FAMILY MEMBER 28"/>
    <property type="match status" value="1"/>
</dbReference>
<keyword evidence="7" id="KW-0472">Membrane</keyword>
<dbReference type="Proteomes" id="UP000189229">
    <property type="component" value="Unassembled WGS sequence"/>
</dbReference>
<keyword evidence="3" id="KW-0812">Transmembrane</keyword>
<feature type="region of interest" description="Disordered" evidence="8">
    <location>
        <begin position="1"/>
        <end position="27"/>
    </location>
</feature>
<evidence type="ECO:0000256" key="6">
    <source>
        <dbReference type="ARBA" id="ARBA00022989"/>
    </source>
</evidence>
<evidence type="ECO:0000256" key="1">
    <source>
        <dbReference type="ARBA" id="ARBA00004141"/>
    </source>
</evidence>
<keyword evidence="4" id="KW-0547">Nucleotide-binding</keyword>
<dbReference type="Pfam" id="PF00005">
    <property type="entry name" value="ABC_tran"/>
    <property type="match status" value="1"/>
</dbReference>
<dbReference type="Gene3D" id="3.40.50.300">
    <property type="entry name" value="P-loop containing nucleotide triphosphate hydrolases"/>
    <property type="match status" value="1"/>
</dbReference>
<keyword evidence="2" id="KW-0813">Transport</keyword>
<dbReference type="GO" id="GO:0016887">
    <property type="term" value="F:ATP hydrolysis activity"/>
    <property type="evidence" value="ECO:0007669"/>
    <property type="project" value="InterPro"/>
</dbReference>
<evidence type="ECO:0000256" key="4">
    <source>
        <dbReference type="ARBA" id="ARBA00022741"/>
    </source>
</evidence>
<dbReference type="InterPro" id="IPR027417">
    <property type="entry name" value="P-loop_NTPase"/>
</dbReference>